<feature type="transmembrane region" description="Helical" evidence="6">
    <location>
        <begin position="57"/>
        <end position="78"/>
    </location>
</feature>
<comment type="caution">
    <text evidence="7">The sequence shown here is derived from an EMBL/GenBank/DDBJ whole genome shotgun (WGS) entry which is preliminary data.</text>
</comment>
<feature type="transmembrane region" description="Helical" evidence="6">
    <location>
        <begin position="28"/>
        <end position="51"/>
    </location>
</feature>
<dbReference type="CDD" id="cd10432">
    <property type="entry name" value="BI-1-like_bacterial"/>
    <property type="match status" value="1"/>
</dbReference>
<feature type="transmembrane region" description="Helical" evidence="6">
    <location>
        <begin position="147"/>
        <end position="165"/>
    </location>
</feature>
<evidence type="ECO:0000256" key="4">
    <source>
        <dbReference type="ARBA" id="ARBA00022989"/>
    </source>
</evidence>
<dbReference type="EMBL" id="PVSN01000036">
    <property type="protein sequence ID" value="TGE72799.1"/>
    <property type="molecule type" value="Genomic_DNA"/>
</dbReference>
<keyword evidence="5 6" id="KW-0472">Membrane</keyword>
<sequence length="241" mass="26413">MDNFGFEQQEPRLVNPDVQGLNSFFKKVYTYMALALLVTAVTAYLGITMFARQIATIFSSPISSIIMIGVVFGFVYLFGKRVYQNPAQAFGMLMGFAVLNGLMFTVIGMVTPIGTLATAFLTTAFLFAGMALYGVTTKKSMASMSSILFGSLIALIIGGIINLFFFNSIVYMFLSVVGVIVFALFTAYDMNRLKAMYMQFAGDADMEQGMAVSGALSLYMDFINLFIYMIQLLTAFGGSRD</sequence>
<feature type="transmembrane region" description="Helical" evidence="6">
    <location>
        <begin position="209"/>
        <end position="230"/>
    </location>
</feature>
<accession>A0A4Z0RYN7</accession>
<feature type="transmembrane region" description="Helical" evidence="6">
    <location>
        <begin position="90"/>
        <end position="110"/>
    </location>
</feature>
<reference evidence="7 8" key="1">
    <citation type="submission" date="2018-03" db="EMBL/GenBank/DDBJ databases">
        <title>Genome sequencing of Weissella confusa isolates.</title>
        <authorList>
            <person name="Kajala I."/>
            <person name="Baruah R."/>
            <person name="Bergsveinson J."/>
            <person name="Juvonen R."/>
            <person name="Ziola B."/>
        </authorList>
    </citation>
    <scope>NUCLEOTIDE SEQUENCE [LARGE SCALE GENOMIC DNA]</scope>
    <source>
        <strain evidence="7 8">VTT E-062653</strain>
    </source>
</reference>
<gene>
    <name evidence="7" type="ORF">C6P11_05695</name>
</gene>
<dbReference type="PANTHER" id="PTHR23291:SF50">
    <property type="entry name" value="PROTEIN LIFEGUARD 4"/>
    <property type="match status" value="1"/>
</dbReference>
<evidence type="ECO:0000256" key="1">
    <source>
        <dbReference type="ARBA" id="ARBA00004141"/>
    </source>
</evidence>
<keyword evidence="4 6" id="KW-1133">Transmembrane helix</keyword>
<evidence type="ECO:0000256" key="3">
    <source>
        <dbReference type="ARBA" id="ARBA00022692"/>
    </source>
</evidence>
<evidence type="ECO:0000313" key="7">
    <source>
        <dbReference type="EMBL" id="TGE72799.1"/>
    </source>
</evidence>
<dbReference type="OrthoDB" id="9793828at2"/>
<dbReference type="InterPro" id="IPR006214">
    <property type="entry name" value="Bax_inhibitor_1-related"/>
</dbReference>
<evidence type="ECO:0000256" key="5">
    <source>
        <dbReference type="ARBA" id="ARBA00023136"/>
    </source>
</evidence>
<dbReference type="PANTHER" id="PTHR23291">
    <property type="entry name" value="BAX INHIBITOR-RELATED"/>
    <property type="match status" value="1"/>
</dbReference>
<comment type="subcellular location">
    <subcellularLocation>
        <location evidence="1">Membrane</location>
        <topology evidence="1">Multi-pass membrane protein</topology>
    </subcellularLocation>
</comment>
<dbReference type="Proteomes" id="UP000297646">
    <property type="component" value="Unassembled WGS sequence"/>
</dbReference>
<dbReference type="AlphaFoldDB" id="A0A4Z0RYN7"/>
<dbReference type="GO" id="GO:0016020">
    <property type="term" value="C:membrane"/>
    <property type="evidence" value="ECO:0007669"/>
    <property type="project" value="UniProtKB-SubCell"/>
</dbReference>
<dbReference type="RefSeq" id="WP_135519416.1">
    <property type="nucleotide sequence ID" value="NZ_PVSN01000036.1"/>
</dbReference>
<name>A0A4Z0RYN7_WEICO</name>
<organism evidence="7 8">
    <name type="scientific">Weissella confusa</name>
    <name type="common">Lactobacillus confusus</name>
    <dbReference type="NCBI Taxonomy" id="1583"/>
    <lineage>
        <taxon>Bacteria</taxon>
        <taxon>Bacillati</taxon>
        <taxon>Bacillota</taxon>
        <taxon>Bacilli</taxon>
        <taxon>Lactobacillales</taxon>
        <taxon>Lactobacillaceae</taxon>
        <taxon>Weissella</taxon>
    </lineage>
</organism>
<proteinExistence type="inferred from homology"/>
<evidence type="ECO:0000313" key="8">
    <source>
        <dbReference type="Proteomes" id="UP000297646"/>
    </source>
</evidence>
<comment type="similarity">
    <text evidence="2 6">Belongs to the BI1 family.</text>
</comment>
<feature type="transmembrane region" description="Helical" evidence="6">
    <location>
        <begin position="116"/>
        <end position="135"/>
    </location>
</feature>
<dbReference type="Pfam" id="PF01027">
    <property type="entry name" value="Bax1-I"/>
    <property type="match status" value="1"/>
</dbReference>
<keyword evidence="3 6" id="KW-0812">Transmembrane</keyword>
<evidence type="ECO:0000256" key="6">
    <source>
        <dbReference type="RuleBase" id="RU004379"/>
    </source>
</evidence>
<evidence type="ECO:0000256" key="2">
    <source>
        <dbReference type="ARBA" id="ARBA00010350"/>
    </source>
</evidence>
<feature type="transmembrane region" description="Helical" evidence="6">
    <location>
        <begin position="171"/>
        <end position="188"/>
    </location>
</feature>
<protein>
    <submittedName>
        <fullName evidence="7">BAX inhibitor (BI)-1/YccA family protein</fullName>
    </submittedName>
</protein>